<evidence type="ECO:0000259" key="7">
    <source>
        <dbReference type="Pfam" id="PF12698"/>
    </source>
</evidence>
<evidence type="ECO:0000256" key="3">
    <source>
        <dbReference type="ARBA" id="ARBA00022692"/>
    </source>
</evidence>
<dbReference type="GO" id="GO:0005886">
    <property type="term" value="C:plasma membrane"/>
    <property type="evidence" value="ECO:0007669"/>
    <property type="project" value="UniProtKB-SubCell"/>
</dbReference>
<feature type="transmembrane region" description="Helical" evidence="6">
    <location>
        <begin position="42"/>
        <end position="65"/>
    </location>
</feature>
<dbReference type="PANTHER" id="PTHR30294">
    <property type="entry name" value="MEMBRANE COMPONENT OF ABC TRANSPORTER YHHJ-RELATED"/>
    <property type="match status" value="1"/>
</dbReference>
<evidence type="ECO:0000256" key="4">
    <source>
        <dbReference type="ARBA" id="ARBA00022989"/>
    </source>
</evidence>
<feature type="transmembrane region" description="Helical" evidence="6">
    <location>
        <begin position="264"/>
        <end position="284"/>
    </location>
</feature>
<accession>A0A8J3YQK9</accession>
<reference evidence="8" key="1">
    <citation type="submission" date="2021-01" db="EMBL/GenBank/DDBJ databases">
        <title>Whole genome shotgun sequence of Virgisporangium aliadipatigenens NBRC 105644.</title>
        <authorList>
            <person name="Komaki H."/>
            <person name="Tamura T."/>
        </authorList>
    </citation>
    <scope>NUCLEOTIDE SEQUENCE</scope>
    <source>
        <strain evidence="8">NBRC 105644</strain>
    </source>
</reference>
<name>A0A8J3YQK9_9ACTN</name>
<keyword evidence="4 6" id="KW-1133">Transmembrane helix</keyword>
<dbReference type="Pfam" id="PF12698">
    <property type="entry name" value="ABC2_membrane_3"/>
    <property type="match status" value="1"/>
</dbReference>
<evidence type="ECO:0000313" key="9">
    <source>
        <dbReference type="Proteomes" id="UP000619260"/>
    </source>
</evidence>
<comment type="subcellular location">
    <subcellularLocation>
        <location evidence="1">Cell membrane</location>
        <topology evidence="1">Multi-pass membrane protein</topology>
    </subcellularLocation>
</comment>
<feature type="transmembrane region" description="Helical" evidence="6">
    <location>
        <begin position="290"/>
        <end position="310"/>
    </location>
</feature>
<gene>
    <name evidence="8" type="ORF">Val02_49670</name>
</gene>
<evidence type="ECO:0000313" key="8">
    <source>
        <dbReference type="EMBL" id="GIJ48081.1"/>
    </source>
</evidence>
<comment type="caution">
    <text evidence="8">The sequence shown here is derived from an EMBL/GenBank/DDBJ whole genome shotgun (WGS) entry which is preliminary data.</text>
</comment>
<dbReference type="EMBL" id="BOPF01000019">
    <property type="protein sequence ID" value="GIJ48081.1"/>
    <property type="molecule type" value="Genomic_DNA"/>
</dbReference>
<dbReference type="GO" id="GO:0140359">
    <property type="term" value="F:ABC-type transporter activity"/>
    <property type="evidence" value="ECO:0007669"/>
    <property type="project" value="InterPro"/>
</dbReference>
<keyword evidence="2" id="KW-1003">Cell membrane</keyword>
<keyword evidence="5 6" id="KW-0472">Membrane</keyword>
<feature type="domain" description="ABC-2 type transporter transmembrane" evidence="7">
    <location>
        <begin position="42"/>
        <end position="396"/>
    </location>
</feature>
<sequence>MRLRGGHRCGGRRATAEGGAAVKALAIAAVDLRRTLRDRTNLVFVFVFPLLLVFVLGTAVGGVAVPRVGVAVAESGPLADRLVAALAAQGAGISVRRHSVGELAPAVAHGELDAGVLVPAGYDAAIRAGHAVTVEFVARPGTVGTRVGSVVRAVVGHEAGRLRAGLFVAAERGVPLDDGLRGVDGVAASLPRLSVSARTVGTDLDTGGRFDTTASTQLLLFLFVTALTASVALVETRRLGVLRRMLATPTSTAAILTGEGLGRLTVTVLQGGFMMVATALLFDVRWGDPFAAGALMLAFASVAGAAGLLMGSLARTPQLASAIGILLGLGLAALGGTMMPLEFFTPFMRTVAHVVSPHAWAVDGFTALGRGGGFGDIAVDLAVLLAVAVVLTAVACRRLRRELPGGTSRSALTRGAGRS</sequence>
<dbReference type="PANTHER" id="PTHR30294:SF38">
    <property type="entry name" value="TRANSPORT PERMEASE PROTEIN"/>
    <property type="match status" value="1"/>
</dbReference>
<evidence type="ECO:0000256" key="5">
    <source>
        <dbReference type="ARBA" id="ARBA00023136"/>
    </source>
</evidence>
<dbReference type="InterPro" id="IPR051449">
    <property type="entry name" value="ABC-2_transporter_component"/>
</dbReference>
<organism evidence="8 9">
    <name type="scientific">Virgisporangium aliadipatigenens</name>
    <dbReference type="NCBI Taxonomy" id="741659"/>
    <lineage>
        <taxon>Bacteria</taxon>
        <taxon>Bacillati</taxon>
        <taxon>Actinomycetota</taxon>
        <taxon>Actinomycetes</taxon>
        <taxon>Micromonosporales</taxon>
        <taxon>Micromonosporaceae</taxon>
        <taxon>Virgisporangium</taxon>
    </lineage>
</organism>
<feature type="transmembrane region" description="Helical" evidence="6">
    <location>
        <begin position="377"/>
        <end position="396"/>
    </location>
</feature>
<feature type="transmembrane region" description="Helical" evidence="6">
    <location>
        <begin position="214"/>
        <end position="234"/>
    </location>
</feature>
<keyword evidence="3 6" id="KW-0812">Transmembrane</keyword>
<dbReference type="AlphaFoldDB" id="A0A8J3YQK9"/>
<proteinExistence type="predicted"/>
<evidence type="ECO:0000256" key="6">
    <source>
        <dbReference type="SAM" id="Phobius"/>
    </source>
</evidence>
<keyword evidence="9" id="KW-1185">Reference proteome</keyword>
<dbReference type="Proteomes" id="UP000619260">
    <property type="component" value="Unassembled WGS sequence"/>
</dbReference>
<evidence type="ECO:0000256" key="1">
    <source>
        <dbReference type="ARBA" id="ARBA00004651"/>
    </source>
</evidence>
<dbReference type="InterPro" id="IPR013525">
    <property type="entry name" value="ABC2_TM"/>
</dbReference>
<evidence type="ECO:0000256" key="2">
    <source>
        <dbReference type="ARBA" id="ARBA00022475"/>
    </source>
</evidence>
<feature type="transmembrane region" description="Helical" evidence="6">
    <location>
        <begin position="322"/>
        <end position="341"/>
    </location>
</feature>
<protein>
    <recommendedName>
        <fullName evidence="7">ABC-2 type transporter transmembrane domain-containing protein</fullName>
    </recommendedName>
</protein>